<dbReference type="GO" id="GO:0016020">
    <property type="term" value="C:membrane"/>
    <property type="evidence" value="ECO:0007669"/>
    <property type="project" value="UniProtKB-SubCell"/>
</dbReference>
<dbReference type="AlphaFoldDB" id="A0A1Y3B9L0"/>
<proteinExistence type="inferred from homology"/>
<evidence type="ECO:0000256" key="2">
    <source>
        <dbReference type="ARBA" id="ARBA00009726"/>
    </source>
</evidence>
<dbReference type="Gene3D" id="3.40.50.300">
    <property type="entry name" value="P-loop containing nucleotide triphosphate hydrolases"/>
    <property type="match status" value="1"/>
</dbReference>
<comment type="subcellular location">
    <subcellularLocation>
        <location evidence="1">Membrane</location>
        <topology evidence="1">Multi-pass membrane protein</topology>
    </subcellularLocation>
</comment>
<dbReference type="PANTHER" id="PTHR24223:SF456">
    <property type="entry name" value="MULTIDRUG RESISTANCE-ASSOCIATED PROTEIN LETHAL(2)03659"/>
    <property type="match status" value="1"/>
</dbReference>
<keyword evidence="4" id="KW-0067">ATP-binding</keyword>
<evidence type="ECO:0008006" key="7">
    <source>
        <dbReference type="Google" id="ProtNLM"/>
    </source>
</evidence>
<gene>
    <name evidence="5" type="ORF">BLA29_014412</name>
</gene>
<dbReference type="GO" id="GO:0042626">
    <property type="term" value="F:ATPase-coupled transmembrane transporter activity"/>
    <property type="evidence" value="ECO:0007669"/>
    <property type="project" value="TreeGrafter"/>
</dbReference>
<keyword evidence="3" id="KW-0547">Nucleotide-binding</keyword>
<evidence type="ECO:0000256" key="4">
    <source>
        <dbReference type="ARBA" id="ARBA00022840"/>
    </source>
</evidence>
<dbReference type="EMBL" id="MUJZ01038318">
    <property type="protein sequence ID" value="OTF76266.1"/>
    <property type="molecule type" value="Genomic_DNA"/>
</dbReference>
<comment type="caution">
    <text evidence="5">The sequence shown here is derived from an EMBL/GenBank/DDBJ whole genome shotgun (WGS) entry which is preliminary data.</text>
</comment>
<dbReference type="SUPFAM" id="SSF52540">
    <property type="entry name" value="P-loop containing nucleoside triphosphate hydrolases"/>
    <property type="match status" value="1"/>
</dbReference>
<evidence type="ECO:0000313" key="5">
    <source>
        <dbReference type="EMBL" id="OTF76266.1"/>
    </source>
</evidence>
<dbReference type="InterPro" id="IPR027417">
    <property type="entry name" value="P-loop_NTPase"/>
</dbReference>
<dbReference type="Proteomes" id="UP000194236">
    <property type="component" value="Unassembled WGS sequence"/>
</dbReference>
<sequence>DSFIQETIRTEFEDCTVLTIAHRLNTIIDYDRVIVLDKGRLMQFDTPYQLIQQGNGIFYELFQNLSSDIRNELKRMAQIAHYRNNEKNNSTDQSLITGNNYEFID</sequence>
<dbReference type="InterPro" id="IPR050173">
    <property type="entry name" value="ABC_transporter_C-like"/>
</dbReference>
<name>A0A1Y3B9L0_EURMA</name>
<dbReference type="PANTHER" id="PTHR24223">
    <property type="entry name" value="ATP-BINDING CASSETTE SUB-FAMILY C"/>
    <property type="match status" value="1"/>
</dbReference>
<keyword evidence="6" id="KW-1185">Reference proteome</keyword>
<dbReference type="OrthoDB" id="6503007at2759"/>
<accession>A0A1Y3B9L0</accession>
<feature type="non-terminal residue" evidence="5">
    <location>
        <position position="1"/>
    </location>
</feature>
<comment type="similarity">
    <text evidence="2">Belongs to the ABC transporter superfamily. ABCC family. Conjugate transporter (TC 3.A.1.208) subfamily.</text>
</comment>
<reference evidence="5 6" key="1">
    <citation type="submission" date="2017-03" db="EMBL/GenBank/DDBJ databases">
        <title>Genome Survey of Euroglyphus maynei.</title>
        <authorList>
            <person name="Arlian L.G."/>
            <person name="Morgan M.S."/>
            <person name="Rider S.D."/>
        </authorList>
    </citation>
    <scope>NUCLEOTIDE SEQUENCE [LARGE SCALE GENOMIC DNA]</scope>
    <source>
        <strain evidence="5">Arlian Lab</strain>
        <tissue evidence="5">Whole body</tissue>
    </source>
</reference>
<evidence type="ECO:0000313" key="6">
    <source>
        <dbReference type="Proteomes" id="UP000194236"/>
    </source>
</evidence>
<protein>
    <recommendedName>
        <fullName evidence="7">ABC transporter domain-containing protein</fullName>
    </recommendedName>
</protein>
<organism evidence="5 6">
    <name type="scientific">Euroglyphus maynei</name>
    <name type="common">Mayne's house dust mite</name>
    <dbReference type="NCBI Taxonomy" id="6958"/>
    <lineage>
        <taxon>Eukaryota</taxon>
        <taxon>Metazoa</taxon>
        <taxon>Ecdysozoa</taxon>
        <taxon>Arthropoda</taxon>
        <taxon>Chelicerata</taxon>
        <taxon>Arachnida</taxon>
        <taxon>Acari</taxon>
        <taxon>Acariformes</taxon>
        <taxon>Sarcoptiformes</taxon>
        <taxon>Astigmata</taxon>
        <taxon>Psoroptidia</taxon>
        <taxon>Analgoidea</taxon>
        <taxon>Pyroglyphidae</taxon>
        <taxon>Pyroglyphinae</taxon>
        <taxon>Euroglyphus</taxon>
    </lineage>
</organism>
<evidence type="ECO:0000256" key="1">
    <source>
        <dbReference type="ARBA" id="ARBA00004141"/>
    </source>
</evidence>
<evidence type="ECO:0000256" key="3">
    <source>
        <dbReference type="ARBA" id="ARBA00022741"/>
    </source>
</evidence>
<dbReference type="GO" id="GO:0005524">
    <property type="term" value="F:ATP binding"/>
    <property type="evidence" value="ECO:0007669"/>
    <property type="project" value="UniProtKB-KW"/>
</dbReference>